<evidence type="ECO:0000256" key="4">
    <source>
        <dbReference type="ARBA" id="ARBA00022679"/>
    </source>
</evidence>
<keyword evidence="3" id="KW-0032">Aminotransferase</keyword>
<dbReference type="EMBL" id="RBNJ01000249">
    <property type="protein sequence ID" value="RUS35022.1"/>
    <property type="molecule type" value="Genomic_DNA"/>
</dbReference>
<dbReference type="PANTHER" id="PTHR11751:SF29">
    <property type="entry name" value="ALANINE TRANSAMINASE"/>
    <property type="match status" value="1"/>
</dbReference>
<comment type="similarity">
    <text evidence="6">Belongs to the class-I pyridoxal-phosphate-dependent aminotransferase family. Alanine aminotransferase subfamily.</text>
</comment>
<dbReference type="Proteomes" id="UP000274822">
    <property type="component" value="Unassembled WGS sequence"/>
</dbReference>
<evidence type="ECO:0000256" key="2">
    <source>
        <dbReference type="ARBA" id="ARBA00011738"/>
    </source>
</evidence>
<gene>
    <name evidence="11" type="ORF">BC938DRAFT_476760</name>
</gene>
<dbReference type="CDD" id="cd00609">
    <property type="entry name" value="AAT_like"/>
    <property type="match status" value="1"/>
</dbReference>
<dbReference type="Gene3D" id="1.10.287.1970">
    <property type="match status" value="1"/>
</dbReference>
<evidence type="ECO:0000256" key="5">
    <source>
        <dbReference type="ARBA" id="ARBA00022898"/>
    </source>
</evidence>
<evidence type="ECO:0000256" key="8">
    <source>
        <dbReference type="ARBA" id="ARBA00078532"/>
    </source>
</evidence>
<dbReference type="UniPathway" id="UPA00528">
    <property type="reaction ID" value="UER00586"/>
</dbReference>
<dbReference type="InterPro" id="IPR015421">
    <property type="entry name" value="PyrdxlP-dep_Trfase_major"/>
</dbReference>
<comment type="cofactor">
    <cofactor evidence="1">
        <name>pyridoxal 5'-phosphate</name>
        <dbReference type="ChEBI" id="CHEBI:597326"/>
    </cofactor>
</comment>
<dbReference type="GO" id="GO:0042853">
    <property type="term" value="P:L-alanine catabolic process"/>
    <property type="evidence" value="ECO:0007669"/>
    <property type="project" value="UniProtKB-UniPathway"/>
</dbReference>
<keyword evidence="12" id="KW-1185">Reference proteome</keyword>
<sequence length="567" mass="63276">MLGHVKIALSKFRITPSTARLFAPRLATRTKTTHQANMSSVNQATAQSKVINYENMNPHIKRVEYAVRGELAIRADSLKQVRFIIIGPSCFTIDVRILIDSLHPFSIPLNTPPPAAYQELTQGDTLPFKTIINSNIGNPQQLNQKPITFFRQVASLVDNPDLLSPENRELLLKLYPSDAIERAELLLHNIGSIGAYSHSQGIPHIRQNVARFIERRDGYPADPSKIFLTQGASAGVQNILQVLTEGPSTGIMIPIPQYPLYSATIALFNATPVPYSLDESQDWGLDPKKLASSIGQARAKGVDVRALCIINPGNPTGQCLSEANMHEIVDFCHRERVVLLADEVYQTNVYQPAQRPFHSFKKVLRSMGPTYADFELVSFHSVSKGMVGECGRRGGYFECTGLDPRVLEQIYKIASVSLCPNVHGQIMVDLMTNPPQEGQPSYPVYHAEVHGIYESLRRRAKRLADCFNTMEGVTCNDAQGAMYLFPRVRLPRKVIEEAKRQGRQPDEVYCLAMLDATGVCVVPGSGFGQEEGTWHFRSTFLPPEGLFDGFCAALEEFHREFMNKYRD</sequence>
<proteinExistence type="inferred from homology"/>
<dbReference type="FunFam" id="3.90.1150.10:FF:000010">
    <property type="entry name" value="Alanine aminotransferase 2"/>
    <property type="match status" value="1"/>
</dbReference>
<dbReference type="Pfam" id="PF00155">
    <property type="entry name" value="Aminotran_1_2"/>
    <property type="match status" value="1"/>
</dbReference>
<dbReference type="Gene3D" id="3.90.1150.10">
    <property type="entry name" value="Aspartate Aminotransferase, domain 1"/>
    <property type="match status" value="1"/>
</dbReference>
<feature type="domain" description="Aminotransferase class I/classII large" evidence="10">
    <location>
        <begin position="178"/>
        <end position="540"/>
    </location>
</feature>
<accession>A0A433QZ17</accession>
<comment type="caution">
    <text evidence="11">The sequence shown here is derived from an EMBL/GenBank/DDBJ whole genome shotgun (WGS) entry which is preliminary data.</text>
</comment>
<evidence type="ECO:0000313" key="11">
    <source>
        <dbReference type="EMBL" id="RUS35022.1"/>
    </source>
</evidence>
<evidence type="ECO:0000256" key="6">
    <source>
        <dbReference type="ARBA" id="ARBA00025785"/>
    </source>
</evidence>
<evidence type="ECO:0000256" key="9">
    <source>
        <dbReference type="ARBA" id="ARBA00080525"/>
    </source>
</evidence>
<dbReference type="InterPro" id="IPR045088">
    <property type="entry name" value="ALAT1/2-like"/>
</dbReference>
<dbReference type="FunFam" id="3.40.640.10:FF:000012">
    <property type="entry name" value="alanine aminotransferase 2"/>
    <property type="match status" value="1"/>
</dbReference>
<evidence type="ECO:0000256" key="3">
    <source>
        <dbReference type="ARBA" id="ARBA00022576"/>
    </source>
</evidence>
<dbReference type="AlphaFoldDB" id="A0A433QZ17"/>
<evidence type="ECO:0000256" key="7">
    <source>
        <dbReference type="ARBA" id="ARBA00077894"/>
    </source>
</evidence>
<organism evidence="11 12">
    <name type="scientific">Jimgerdemannia flammicorona</name>
    <dbReference type="NCBI Taxonomy" id="994334"/>
    <lineage>
        <taxon>Eukaryota</taxon>
        <taxon>Fungi</taxon>
        <taxon>Fungi incertae sedis</taxon>
        <taxon>Mucoromycota</taxon>
        <taxon>Mucoromycotina</taxon>
        <taxon>Endogonomycetes</taxon>
        <taxon>Endogonales</taxon>
        <taxon>Endogonaceae</taxon>
        <taxon>Jimgerdemannia</taxon>
    </lineage>
</organism>
<dbReference type="Gene3D" id="3.40.640.10">
    <property type="entry name" value="Type I PLP-dependent aspartate aminotransferase-like (Major domain)"/>
    <property type="match status" value="1"/>
</dbReference>
<keyword evidence="5" id="KW-0663">Pyridoxal phosphate</keyword>
<keyword evidence="4 11" id="KW-0808">Transferase</keyword>
<dbReference type="GO" id="GO:0008483">
    <property type="term" value="F:transaminase activity"/>
    <property type="evidence" value="ECO:0007669"/>
    <property type="project" value="UniProtKB-KW"/>
</dbReference>
<dbReference type="FunFam" id="1.10.287.1970:FF:000001">
    <property type="entry name" value="Alanine aminotransferase 2"/>
    <property type="match status" value="1"/>
</dbReference>
<name>A0A433QZ17_9FUNG</name>
<evidence type="ECO:0000313" key="12">
    <source>
        <dbReference type="Proteomes" id="UP000274822"/>
    </source>
</evidence>
<dbReference type="InterPro" id="IPR004839">
    <property type="entry name" value="Aminotransferase_I/II_large"/>
</dbReference>
<dbReference type="PANTHER" id="PTHR11751">
    <property type="entry name" value="ALANINE AMINOTRANSFERASE"/>
    <property type="match status" value="1"/>
</dbReference>
<comment type="subunit">
    <text evidence="2">Homodimer.</text>
</comment>
<evidence type="ECO:0000259" key="10">
    <source>
        <dbReference type="Pfam" id="PF00155"/>
    </source>
</evidence>
<protein>
    <recommendedName>
        <fullName evidence="7">Glutamate pyruvate transaminase</fullName>
    </recommendedName>
    <alternativeName>
        <fullName evidence="8">Glutamic--alanine transaminase</fullName>
    </alternativeName>
    <alternativeName>
        <fullName evidence="9">Glutamic--pyruvic transaminase</fullName>
    </alternativeName>
</protein>
<evidence type="ECO:0000256" key="1">
    <source>
        <dbReference type="ARBA" id="ARBA00001933"/>
    </source>
</evidence>
<dbReference type="GO" id="GO:0030170">
    <property type="term" value="F:pyridoxal phosphate binding"/>
    <property type="evidence" value="ECO:0007669"/>
    <property type="project" value="InterPro"/>
</dbReference>
<reference evidence="11 12" key="1">
    <citation type="journal article" date="2018" name="New Phytol.">
        <title>Phylogenomics of Endogonaceae and evolution of mycorrhizas within Mucoromycota.</title>
        <authorList>
            <person name="Chang Y."/>
            <person name="Desiro A."/>
            <person name="Na H."/>
            <person name="Sandor L."/>
            <person name="Lipzen A."/>
            <person name="Clum A."/>
            <person name="Barry K."/>
            <person name="Grigoriev I.V."/>
            <person name="Martin F.M."/>
            <person name="Stajich J.E."/>
            <person name="Smith M.E."/>
            <person name="Bonito G."/>
            <person name="Spatafora J.W."/>
        </authorList>
    </citation>
    <scope>NUCLEOTIDE SEQUENCE [LARGE SCALE GENOMIC DNA]</scope>
    <source>
        <strain evidence="11 12">AD002</strain>
    </source>
</reference>
<dbReference type="InterPro" id="IPR015424">
    <property type="entry name" value="PyrdxlP-dep_Trfase"/>
</dbReference>
<dbReference type="InterPro" id="IPR015422">
    <property type="entry name" value="PyrdxlP-dep_Trfase_small"/>
</dbReference>
<dbReference type="SUPFAM" id="SSF53383">
    <property type="entry name" value="PLP-dependent transferases"/>
    <property type="match status" value="1"/>
</dbReference>